<dbReference type="GO" id="GO:0005576">
    <property type="term" value="C:extracellular region"/>
    <property type="evidence" value="ECO:0007669"/>
    <property type="project" value="UniProtKB-SubCell"/>
</dbReference>
<evidence type="ECO:0000313" key="4">
    <source>
        <dbReference type="EMBL" id="RZU00785.1"/>
    </source>
</evidence>
<gene>
    <name evidence="4" type="ORF">EV670_1498</name>
</gene>
<proteinExistence type="predicted"/>
<name>A0A4Q7VWB9_9BURK</name>
<dbReference type="GO" id="GO:0016810">
    <property type="term" value="F:hydrolase activity, acting on carbon-nitrogen (but not peptide) bonds"/>
    <property type="evidence" value="ECO:0007669"/>
    <property type="project" value="InterPro"/>
</dbReference>
<dbReference type="AlphaFoldDB" id="A0A4Q7VWB9"/>
<dbReference type="SUPFAM" id="SSF88713">
    <property type="entry name" value="Glycoside hydrolase/deacetylase"/>
    <property type="match status" value="1"/>
</dbReference>
<evidence type="ECO:0000259" key="3">
    <source>
        <dbReference type="PROSITE" id="PS51677"/>
    </source>
</evidence>
<accession>A0A4Q7VWB9</accession>
<dbReference type="Proteomes" id="UP000293671">
    <property type="component" value="Unassembled WGS sequence"/>
</dbReference>
<keyword evidence="2" id="KW-0732">Signal</keyword>
<keyword evidence="5" id="KW-1185">Reference proteome</keyword>
<dbReference type="CDD" id="cd10918">
    <property type="entry name" value="CE4_NodB_like_5s_6s"/>
    <property type="match status" value="1"/>
</dbReference>
<evidence type="ECO:0000313" key="5">
    <source>
        <dbReference type="Proteomes" id="UP000293671"/>
    </source>
</evidence>
<organism evidence="4 5">
    <name type="scientific">Rivibacter subsaxonicus</name>
    <dbReference type="NCBI Taxonomy" id="457575"/>
    <lineage>
        <taxon>Bacteria</taxon>
        <taxon>Pseudomonadati</taxon>
        <taxon>Pseudomonadota</taxon>
        <taxon>Betaproteobacteria</taxon>
        <taxon>Burkholderiales</taxon>
        <taxon>Rivibacter</taxon>
    </lineage>
</organism>
<evidence type="ECO:0000256" key="1">
    <source>
        <dbReference type="ARBA" id="ARBA00004613"/>
    </source>
</evidence>
<dbReference type="InterPro" id="IPR011330">
    <property type="entry name" value="Glyco_hydro/deAcase_b/a-brl"/>
</dbReference>
<dbReference type="InterPro" id="IPR002509">
    <property type="entry name" value="NODB_dom"/>
</dbReference>
<dbReference type="RefSeq" id="WP_165393262.1">
    <property type="nucleotide sequence ID" value="NZ_SHKP01000005.1"/>
</dbReference>
<comment type="caution">
    <text evidence="4">The sequence shown here is derived from an EMBL/GenBank/DDBJ whole genome shotgun (WGS) entry which is preliminary data.</text>
</comment>
<dbReference type="PANTHER" id="PTHR34216:SF3">
    <property type="entry name" value="POLY-BETA-1,6-N-ACETYL-D-GLUCOSAMINE N-DEACETYLASE"/>
    <property type="match status" value="1"/>
</dbReference>
<comment type="subcellular location">
    <subcellularLocation>
        <location evidence="1">Secreted</location>
    </subcellularLocation>
</comment>
<dbReference type="PANTHER" id="PTHR34216">
    <property type="match status" value="1"/>
</dbReference>
<dbReference type="GO" id="GO:0005975">
    <property type="term" value="P:carbohydrate metabolic process"/>
    <property type="evidence" value="ECO:0007669"/>
    <property type="project" value="InterPro"/>
</dbReference>
<reference evidence="4 5" key="1">
    <citation type="submission" date="2019-02" db="EMBL/GenBank/DDBJ databases">
        <title>Genomic Encyclopedia of Type Strains, Phase IV (KMG-IV): sequencing the most valuable type-strain genomes for metagenomic binning, comparative biology and taxonomic classification.</title>
        <authorList>
            <person name="Goeker M."/>
        </authorList>
    </citation>
    <scope>NUCLEOTIDE SEQUENCE [LARGE SCALE GENOMIC DNA]</scope>
    <source>
        <strain evidence="4 5">DSM 19570</strain>
    </source>
</reference>
<protein>
    <submittedName>
        <fullName evidence="4">Polysaccharide deacetylase</fullName>
    </submittedName>
</protein>
<feature type="domain" description="NodB homology" evidence="3">
    <location>
        <begin position="98"/>
        <end position="292"/>
    </location>
</feature>
<evidence type="ECO:0000256" key="2">
    <source>
        <dbReference type="ARBA" id="ARBA00022729"/>
    </source>
</evidence>
<dbReference type="EMBL" id="SHKP01000005">
    <property type="protein sequence ID" value="RZU00785.1"/>
    <property type="molecule type" value="Genomic_DNA"/>
</dbReference>
<dbReference type="Gene3D" id="3.20.20.370">
    <property type="entry name" value="Glycoside hydrolase/deacetylase"/>
    <property type="match status" value="1"/>
</dbReference>
<dbReference type="InterPro" id="IPR051398">
    <property type="entry name" value="Polysacch_Deacetylase"/>
</dbReference>
<dbReference type="Pfam" id="PF01522">
    <property type="entry name" value="Polysacc_deac_1"/>
    <property type="match status" value="1"/>
</dbReference>
<dbReference type="PROSITE" id="PS51677">
    <property type="entry name" value="NODB"/>
    <property type="match status" value="1"/>
</dbReference>
<sequence>MVAEAFAGLRVDRLLTLGLFAPLRRIGASAEAPTIPLLMYHSVADDIDRDVHPYFRTVTTPRSFEAQVRCLRERGLQGITLSEAMRLLAAADLGALQRKVVLTFDDGFRDFRTVAWPILQRAGFGATVFMPTAYIGKSFVTGRDCLDAAEIRGLVADGVEFGSHSHSHCRLYTLDELALARELRLSKSVLEDASGQAVTLFSYPYRFPEEDAHFTGRLREQLDRAGYRAGVTTAIGRARVGDDAWLLPRLPVNDCDDAALLGAKLDGHYDWLRTGQRLRKRARAVLGSRAGA</sequence>